<comment type="function">
    <text evidence="9">Catalyzes the one-electron reduction of superoxide anion radical to hydrogen peroxide at a nonheme ferrous iron center. Plays a fundamental role in case of oxidative stress via its superoxide detoxification activity.</text>
</comment>
<keyword evidence="8 12" id="KW-0408">Iron</keyword>
<evidence type="ECO:0000256" key="5">
    <source>
        <dbReference type="ARBA" id="ARBA00022448"/>
    </source>
</evidence>
<dbReference type="InterPro" id="IPR051233">
    <property type="entry name" value="Desulfoferrodoxin_SOR"/>
</dbReference>
<dbReference type="Pfam" id="PF01880">
    <property type="entry name" value="Desulfoferrodox"/>
    <property type="match status" value="1"/>
</dbReference>
<protein>
    <recommendedName>
        <fullName evidence="4">Desulfoferrodoxin</fullName>
        <ecNumber evidence="3">1.15.1.2</ecNumber>
    </recommendedName>
    <alternativeName>
        <fullName evidence="10">Superoxide reductase</fullName>
    </alternativeName>
</protein>
<evidence type="ECO:0000256" key="10">
    <source>
        <dbReference type="ARBA" id="ARBA00031398"/>
    </source>
</evidence>
<dbReference type="PANTHER" id="PTHR36541">
    <property type="entry name" value="SUPEROXIDE REDUCTASE-RELATED"/>
    <property type="match status" value="1"/>
</dbReference>
<sequence length="122" mass="13564">MAQFFKCKKCGKIIEIVNKGCPVIVCCGEEMTELKANTTDGASEKHVPVIEQNGDKVTVKVGSAVHPMEADHWIQWIAIETDKGIQRKYLNPGEAPEATFVLSNEKLLAAYEYCNKHGLWKA</sequence>
<feature type="binding site" evidence="12">
    <location>
        <position position="72"/>
    </location>
    <ligand>
        <name>Fe cation</name>
        <dbReference type="ChEBI" id="CHEBI:24875"/>
        <label>1</label>
    </ligand>
</feature>
<evidence type="ECO:0000256" key="9">
    <source>
        <dbReference type="ARBA" id="ARBA00024690"/>
    </source>
</evidence>
<comment type="catalytic activity">
    <reaction evidence="11">
        <text>reduced [rubredoxin] + superoxide + 2 H(+) = oxidized [rubredoxin] + H2O2</text>
        <dbReference type="Rhea" id="RHEA:21324"/>
        <dbReference type="Rhea" id="RHEA-COMP:10302"/>
        <dbReference type="Rhea" id="RHEA-COMP:10303"/>
        <dbReference type="ChEBI" id="CHEBI:15378"/>
        <dbReference type="ChEBI" id="CHEBI:16240"/>
        <dbReference type="ChEBI" id="CHEBI:18421"/>
        <dbReference type="ChEBI" id="CHEBI:29033"/>
        <dbReference type="ChEBI" id="CHEBI:29034"/>
        <dbReference type="EC" id="1.15.1.2"/>
    </reaction>
</comment>
<evidence type="ECO:0000256" key="7">
    <source>
        <dbReference type="ARBA" id="ARBA00022982"/>
    </source>
</evidence>
<feature type="binding site" evidence="12">
    <location>
        <position position="46"/>
    </location>
    <ligand>
        <name>Fe cation</name>
        <dbReference type="ChEBI" id="CHEBI:24875"/>
        <label>1</label>
    </ligand>
</feature>
<dbReference type="EC" id="1.15.1.2" evidence="3"/>
<dbReference type="InterPro" id="IPR036073">
    <property type="entry name" value="Desulfoferrodoxin_Fe-bd_dom_sf"/>
</dbReference>
<dbReference type="Pfam" id="PF06397">
    <property type="entry name" value="Desulfoferrod_N"/>
    <property type="match status" value="1"/>
</dbReference>
<organism evidence="15 16">
    <name type="scientific">Treponema ruminis</name>
    <dbReference type="NCBI Taxonomy" id="744515"/>
    <lineage>
        <taxon>Bacteria</taxon>
        <taxon>Pseudomonadati</taxon>
        <taxon>Spirochaetota</taxon>
        <taxon>Spirochaetia</taxon>
        <taxon>Spirochaetales</taxon>
        <taxon>Treponemataceae</taxon>
        <taxon>Treponema</taxon>
    </lineage>
</organism>
<dbReference type="SUPFAM" id="SSF57802">
    <property type="entry name" value="Rubredoxin-like"/>
    <property type="match status" value="1"/>
</dbReference>
<dbReference type="GO" id="GO:0005506">
    <property type="term" value="F:iron ion binding"/>
    <property type="evidence" value="ECO:0007669"/>
    <property type="project" value="InterPro"/>
</dbReference>
<dbReference type="Proteomes" id="UP000518887">
    <property type="component" value="Unassembled WGS sequence"/>
</dbReference>
<dbReference type="GO" id="GO:0050605">
    <property type="term" value="F:superoxide reductase activity"/>
    <property type="evidence" value="ECO:0007669"/>
    <property type="project" value="UniProtKB-EC"/>
</dbReference>
<dbReference type="PANTHER" id="PTHR36541:SF1">
    <property type="entry name" value="SUPEROXIDE REDUCTASE-RELATED"/>
    <property type="match status" value="1"/>
</dbReference>
<comment type="similarity">
    <text evidence="2">Belongs to the desulfoferrodoxin family.</text>
</comment>
<evidence type="ECO:0000256" key="8">
    <source>
        <dbReference type="ARBA" id="ARBA00023004"/>
    </source>
</evidence>
<evidence type="ECO:0000256" key="11">
    <source>
        <dbReference type="ARBA" id="ARBA00047448"/>
    </source>
</evidence>
<feature type="binding site" evidence="12">
    <location>
        <position position="10"/>
    </location>
    <ligand>
        <name>Fe cation</name>
        <dbReference type="ChEBI" id="CHEBI:24875"/>
        <label>1</label>
    </ligand>
</feature>
<comment type="caution">
    <text evidence="15">The sequence shown here is derived from an EMBL/GenBank/DDBJ whole genome shotgun (WGS) entry which is preliminary data.</text>
</comment>
<name>A0A7W8LN32_9SPIR</name>
<evidence type="ECO:0000256" key="12">
    <source>
        <dbReference type="PIRSR" id="PIRSR604793-1"/>
    </source>
</evidence>
<proteinExistence type="inferred from homology"/>
<keyword evidence="6 12" id="KW-0479">Metal-binding</keyword>
<evidence type="ECO:0000259" key="14">
    <source>
        <dbReference type="Pfam" id="PF06397"/>
    </source>
</evidence>
<dbReference type="InterPro" id="IPR004462">
    <property type="entry name" value="Desulfoferrodoxin_N"/>
</dbReference>
<keyword evidence="7" id="KW-0249">Electron transport</keyword>
<evidence type="ECO:0000256" key="1">
    <source>
        <dbReference type="ARBA" id="ARBA00001973"/>
    </source>
</evidence>
<evidence type="ECO:0000259" key="13">
    <source>
        <dbReference type="Pfam" id="PF01880"/>
    </source>
</evidence>
<feature type="domain" description="Desulfoferrodoxin N-terminal" evidence="14">
    <location>
        <begin position="3"/>
        <end position="33"/>
    </location>
</feature>
<evidence type="ECO:0000256" key="6">
    <source>
        <dbReference type="ARBA" id="ARBA00022723"/>
    </source>
</evidence>
<comment type="cofactor">
    <cofactor evidence="1">
        <name>Cu(2+)</name>
        <dbReference type="ChEBI" id="CHEBI:29036"/>
    </cofactor>
</comment>
<dbReference type="AlphaFoldDB" id="A0A7W8LN32"/>
<feature type="domain" description="Desulfoferrodoxin ferrous iron-binding" evidence="13">
    <location>
        <begin position="39"/>
        <end position="121"/>
    </location>
</feature>
<dbReference type="InterPro" id="IPR004793">
    <property type="entry name" value="Desulfoferrodoxin_rbo"/>
</dbReference>
<dbReference type="SUPFAM" id="SSF49367">
    <property type="entry name" value="Superoxide reductase-like"/>
    <property type="match status" value="1"/>
</dbReference>
<feature type="binding site" evidence="12">
    <location>
        <position position="7"/>
    </location>
    <ligand>
        <name>Fe cation</name>
        <dbReference type="ChEBI" id="CHEBI:24875"/>
        <label>1</label>
    </ligand>
</feature>
<evidence type="ECO:0000256" key="3">
    <source>
        <dbReference type="ARBA" id="ARBA00012679"/>
    </source>
</evidence>
<comment type="cofactor">
    <cofactor evidence="12">
        <name>Fe(3+)</name>
        <dbReference type="ChEBI" id="CHEBI:29034"/>
    </cofactor>
    <text evidence="12">Binds 1 Fe(3+) ion per subunit. The iron ion 1 is coordinated via 4 cysteine residues.</text>
</comment>
<evidence type="ECO:0000313" key="16">
    <source>
        <dbReference type="Proteomes" id="UP000518887"/>
    </source>
</evidence>
<feature type="binding site" evidence="12">
    <location>
        <position position="114"/>
    </location>
    <ligand>
        <name>Fe cation</name>
        <dbReference type="ChEBI" id="CHEBI:24875"/>
        <label>1</label>
    </ligand>
</feature>
<evidence type="ECO:0000313" key="15">
    <source>
        <dbReference type="EMBL" id="MBB5227179.1"/>
    </source>
</evidence>
<keyword evidence="5" id="KW-0813">Transport</keyword>
<dbReference type="GO" id="GO:0019430">
    <property type="term" value="P:removal of superoxide radicals"/>
    <property type="evidence" value="ECO:0007669"/>
    <property type="project" value="InterPro"/>
</dbReference>
<dbReference type="EMBL" id="JACHFQ010000008">
    <property type="protein sequence ID" value="MBB5227179.1"/>
    <property type="molecule type" value="Genomic_DNA"/>
</dbReference>
<reference evidence="15 16" key="1">
    <citation type="submission" date="2020-08" db="EMBL/GenBank/DDBJ databases">
        <title>Genomic Encyclopedia of Type Strains, Phase IV (KMG-IV): sequencing the most valuable type-strain genomes for metagenomic binning, comparative biology and taxonomic classification.</title>
        <authorList>
            <person name="Goeker M."/>
        </authorList>
    </citation>
    <scope>NUCLEOTIDE SEQUENCE [LARGE SCALE GENOMIC DNA]</scope>
    <source>
        <strain evidence="15 16">DSM 103462</strain>
    </source>
</reference>
<gene>
    <name evidence="15" type="ORF">HNP76_002575</name>
</gene>
<accession>A0A7W8LN32</accession>
<keyword evidence="15" id="KW-0560">Oxidoreductase</keyword>
<dbReference type="NCBIfam" id="TIGR00320">
    <property type="entry name" value="dfx_rbo"/>
    <property type="match status" value="1"/>
</dbReference>
<dbReference type="InterPro" id="IPR002742">
    <property type="entry name" value="Desulfoferrodoxin_Fe-bd_dom"/>
</dbReference>
<feature type="binding site" evidence="12">
    <location>
        <position position="66"/>
    </location>
    <ligand>
        <name>Fe cation</name>
        <dbReference type="ChEBI" id="CHEBI:24875"/>
        <label>1</label>
    </ligand>
</feature>
<feature type="binding site" evidence="12">
    <location>
        <position position="26"/>
    </location>
    <ligand>
        <name>Fe cation</name>
        <dbReference type="ChEBI" id="CHEBI:24875"/>
        <label>1</label>
    </ligand>
</feature>
<keyword evidence="16" id="KW-1185">Reference proteome</keyword>
<evidence type="ECO:0000256" key="2">
    <source>
        <dbReference type="ARBA" id="ARBA00005941"/>
    </source>
</evidence>
<dbReference type="RefSeq" id="WP_184661150.1">
    <property type="nucleotide sequence ID" value="NZ_JACHFQ010000008.1"/>
</dbReference>
<dbReference type="Gene3D" id="2.60.40.730">
    <property type="entry name" value="SOR catalytic domain"/>
    <property type="match status" value="1"/>
</dbReference>
<evidence type="ECO:0000256" key="4">
    <source>
        <dbReference type="ARBA" id="ARBA00014839"/>
    </source>
</evidence>
<comment type="cofactor">
    <cofactor evidence="12">
        <name>Fe(2+)</name>
        <dbReference type="ChEBI" id="CHEBI:29033"/>
    </cofactor>
    <text evidence="12">Binds 1 Fe(2+) ion per subunit. The iron ion 2 is coordinated via four histidines and one cysteine residue.</text>
</comment>
<feature type="binding site" evidence="12">
    <location>
        <position position="27"/>
    </location>
    <ligand>
        <name>Fe cation</name>
        <dbReference type="ChEBI" id="CHEBI:24875"/>
        <label>1</label>
    </ligand>
</feature>
<dbReference type="NCBIfam" id="TIGR00332">
    <property type="entry name" value="neela_ferrous"/>
    <property type="match status" value="1"/>
</dbReference>
<feature type="binding site" evidence="12">
    <location>
        <position position="117"/>
    </location>
    <ligand>
        <name>Fe cation</name>
        <dbReference type="ChEBI" id="CHEBI:24875"/>
        <label>1</label>
    </ligand>
</feature>